<dbReference type="GO" id="GO:0005689">
    <property type="term" value="C:U12-type spliceosomal complex"/>
    <property type="evidence" value="ECO:0007669"/>
    <property type="project" value="TreeGrafter"/>
</dbReference>
<dbReference type="KEGG" id="tnl:113493126"/>
<dbReference type="OrthoDB" id="72819at2759"/>
<name>A0A7E5VEM4_TRINI</name>
<dbReference type="InterPro" id="IPR040610">
    <property type="entry name" value="SNRNP25_ubiquitin"/>
</dbReference>
<gene>
    <name evidence="3" type="primary">LOC113493126</name>
    <name evidence="4" type="synonym">LOC113493133</name>
</gene>
<dbReference type="InterPro" id="IPR029071">
    <property type="entry name" value="Ubiquitin-like_domsf"/>
</dbReference>
<feature type="domain" description="SNRNP25 ubiquitin-like" evidence="1">
    <location>
        <begin position="68"/>
        <end position="155"/>
    </location>
</feature>
<accession>A0A7E5VEM4</accession>
<evidence type="ECO:0000313" key="4">
    <source>
        <dbReference type="RefSeq" id="XP_026726756.1"/>
    </source>
</evidence>
<reference evidence="3 4" key="1">
    <citation type="submission" date="2025-04" db="UniProtKB">
        <authorList>
            <consortium name="RefSeq"/>
        </authorList>
    </citation>
    <scope>IDENTIFICATION</scope>
</reference>
<evidence type="ECO:0000313" key="3">
    <source>
        <dbReference type="RefSeq" id="XP_026726748.1"/>
    </source>
</evidence>
<dbReference type="RefSeq" id="XP_026726748.1">
    <property type="nucleotide sequence ID" value="XM_026870947.1"/>
</dbReference>
<dbReference type="Pfam" id="PF18036">
    <property type="entry name" value="Ubiquitin_4"/>
    <property type="match status" value="1"/>
</dbReference>
<proteinExistence type="predicted"/>
<evidence type="ECO:0000259" key="1">
    <source>
        <dbReference type="Pfam" id="PF18036"/>
    </source>
</evidence>
<evidence type="ECO:0000313" key="2">
    <source>
        <dbReference type="Proteomes" id="UP000322000"/>
    </source>
</evidence>
<dbReference type="GO" id="GO:0000398">
    <property type="term" value="P:mRNA splicing, via spliceosome"/>
    <property type="evidence" value="ECO:0007669"/>
    <property type="project" value="InterPro"/>
</dbReference>
<dbReference type="KEGG" id="tnl:113493133"/>
<dbReference type="Proteomes" id="UP000322000">
    <property type="component" value="Chromosome 4"/>
</dbReference>
<dbReference type="InterPro" id="IPR039690">
    <property type="entry name" value="SNRNP25"/>
</dbReference>
<keyword evidence="2" id="KW-1185">Reference proteome</keyword>
<dbReference type="Gene3D" id="3.10.20.90">
    <property type="entry name" value="Phosphatidylinositol 3-kinase Catalytic Subunit, Chain A, domain 1"/>
    <property type="match status" value="1"/>
</dbReference>
<dbReference type="GeneID" id="113493126"/>
<dbReference type="PANTHER" id="PTHR14942">
    <property type="entry name" value="U11/U12 SMALL NUCLEAR RIBONUCLEOPROTEIN 25 KDA PROTEIN"/>
    <property type="match status" value="1"/>
</dbReference>
<protein>
    <submittedName>
        <fullName evidence="3 4">U11/U12 small nuclear ribonucleoprotein 25 kDa protein-like</fullName>
    </submittedName>
</protein>
<dbReference type="SUPFAM" id="SSF54236">
    <property type="entry name" value="Ubiquitin-like"/>
    <property type="match status" value="1"/>
</dbReference>
<sequence>METAESLEKDQDEQEDVASTLSHDELLEITQSSLATLMSTDELLKDLPNDIIIEEILSQIAVEHGQSITIFISRETEPTLKVIVPQNATVKSLKKAIQRHFEIYMKRSGIKTKISWRYIWKTYILNYDSLLLDNDNALIQDYGVTNKVTLSFKKKRCQKV</sequence>
<dbReference type="AlphaFoldDB" id="A0A7E5VEM4"/>
<dbReference type="PANTHER" id="PTHR14942:SF0">
    <property type="entry name" value="U11_U12 SMALL NUCLEAR RIBONUCLEOPROTEIN 25 KDA PROTEIN"/>
    <property type="match status" value="1"/>
</dbReference>
<dbReference type="RefSeq" id="XP_026726756.1">
    <property type="nucleotide sequence ID" value="XM_026870955.1"/>
</dbReference>
<organism evidence="2 3">
    <name type="scientific">Trichoplusia ni</name>
    <name type="common">Cabbage looper</name>
    <dbReference type="NCBI Taxonomy" id="7111"/>
    <lineage>
        <taxon>Eukaryota</taxon>
        <taxon>Metazoa</taxon>
        <taxon>Ecdysozoa</taxon>
        <taxon>Arthropoda</taxon>
        <taxon>Hexapoda</taxon>
        <taxon>Insecta</taxon>
        <taxon>Pterygota</taxon>
        <taxon>Neoptera</taxon>
        <taxon>Endopterygota</taxon>
        <taxon>Lepidoptera</taxon>
        <taxon>Glossata</taxon>
        <taxon>Ditrysia</taxon>
        <taxon>Noctuoidea</taxon>
        <taxon>Noctuidae</taxon>
        <taxon>Plusiinae</taxon>
        <taxon>Trichoplusia</taxon>
    </lineage>
</organism>
<dbReference type="CDD" id="cd17058">
    <property type="entry name" value="Ubl_SNRNP25"/>
    <property type="match status" value="1"/>
</dbReference>